<keyword evidence="5" id="KW-1185">Reference proteome</keyword>
<evidence type="ECO:0000256" key="1">
    <source>
        <dbReference type="ARBA" id="ARBA00005519"/>
    </source>
</evidence>
<dbReference type="PANTHER" id="PTHR34002:SF9">
    <property type="entry name" value="XYLOGLUCAN-SPECIFIC ENDO-BETA-1,4-GLUCANASE A"/>
    <property type="match status" value="1"/>
</dbReference>
<dbReference type="InterPro" id="IPR002594">
    <property type="entry name" value="GH12"/>
</dbReference>
<gene>
    <name evidence="4" type="ORF">ACEZDJ_16940</name>
</gene>
<keyword evidence="2" id="KW-0378">Hydrolase</keyword>
<name>A0ABV6UND2_9ACTN</name>
<dbReference type="Proteomes" id="UP001592528">
    <property type="component" value="Unassembled WGS sequence"/>
</dbReference>
<keyword evidence="2" id="KW-0326">Glycosidase</keyword>
<proteinExistence type="inferred from homology"/>
<keyword evidence="2" id="KW-0119">Carbohydrate metabolism</keyword>
<protein>
    <recommendedName>
        <fullName evidence="6">Glycosyl hydrolase family 12</fullName>
    </recommendedName>
</protein>
<dbReference type="Pfam" id="PF01670">
    <property type="entry name" value="Glyco_hydro_12"/>
    <property type="match status" value="1"/>
</dbReference>
<feature type="chain" id="PRO_5047145191" description="Glycosyl hydrolase family 12" evidence="3">
    <location>
        <begin position="43"/>
        <end position="247"/>
    </location>
</feature>
<sequence>MRIPTRTTRTTRTSRKGRAARAGLSLAVAASALMLTATDASAATYTSSDQWASYTSGSYTIYNDEWGSGYGSQTLWANSYADWGVSSTQPSTSGVKSYANVSRSFGTALNSLSSATSTFATTLPSTGNWESAYDIWLNGSSVEVMLWMDKSGDVGPLGSSVGNLTLDGKTWTVYVGSNGTNPVYSFVLSSNVTSGTVNILNILKWMQNTKGYVSNPTLSTVQFGFEISGTGNTAQNFAVTNYSATAS</sequence>
<dbReference type="PANTHER" id="PTHR34002">
    <property type="entry name" value="BLR1656 PROTEIN"/>
    <property type="match status" value="1"/>
</dbReference>
<evidence type="ECO:0008006" key="6">
    <source>
        <dbReference type="Google" id="ProtNLM"/>
    </source>
</evidence>
<evidence type="ECO:0000313" key="4">
    <source>
        <dbReference type="EMBL" id="MFC1402978.1"/>
    </source>
</evidence>
<dbReference type="SUPFAM" id="SSF49899">
    <property type="entry name" value="Concanavalin A-like lectins/glucanases"/>
    <property type="match status" value="1"/>
</dbReference>
<dbReference type="InterPro" id="IPR013319">
    <property type="entry name" value="GH11/12"/>
</dbReference>
<evidence type="ECO:0000256" key="3">
    <source>
        <dbReference type="SAM" id="SignalP"/>
    </source>
</evidence>
<dbReference type="InterPro" id="IPR013320">
    <property type="entry name" value="ConA-like_dom_sf"/>
</dbReference>
<dbReference type="EMBL" id="JBHEZZ010000008">
    <property type="protein sequence ID" value="MFC1402978.1"/>
    <property type="molecule type" value="Genomic_DNA"/>
</dbReference>
<reference evidence="4 5" key="1">
    <citation type="submission" date="2024-09" db="EMBL/GenBank/DDBJ databases">
        <authorList>
            <person name="Lee S.D."/>
        </authorList>
    </citation>
    <scope>NUCLEOTIDE SEQUENCE [LARGE SCALE GENOMIC DNA]</scope>
    <source>
        <strain evidence="4 5">N1-5</strain>
    </source>
</reference>
<evidence type="ECO:0000313" key="5">
    <source>
        <dbReference type="Proteomes" id="UP001592528"/>
    </source>
</evidence>
<keyword evidence="2" id="KW-0624">Polysaccharide degradation</keyword>
<dbReference type="RefSeq" id="WP_030249145.1">
    <property type="nucleotide sequence ID" value="NZ_JBHEZZ010000008.1"/>
</dbReference>
<accession>A0ABV6UND2</accession>
<keyword evidence="3" id="KW-0732">Signal</keyword>
<organism evidence="4 5">
    <name type="scientific">Streptacidiphilus cavernicola</name>
    <dbReference type="NCBI Taxonomy" id="3342716"/>
    <lineage>
        <taxon>Bacteria</taxon>
        <taxon>Bacillati</taxon>
        <taxon>Actinomycetota</taxon>
        <taxon>Actinomycetes</taxon>
        <taxon>Kitasatosporales</taxon>
        <taxon>Streptomycetaceae</taxon>
        <taxon>Streptacidiphilus</taxon>
    </lineage>
</organism>
<dbReference type="Gene3D" id="2.60.120.180">
    <property type="match status" value="1"/>
</dbReference>
<evidence type="ECO:0000256" key="2">
    <source>
        <dbReference type="RuleBase" id="RU361163"/>
    </source>
</evidence>
<feature type="signal peptide" evidence="3">
    <location>
        <begin position="1"/>
        <end position="42"/>
    </location>
</feature>
<comment type="caution">
    <text evidence="4">The sequence shown here is derived from an EMBL/GenBank/DDBJ whole genome shotgun (WGS) entry which is preliminary data.</text>
</comment>
<comment type="similarity">
    <text evidence="1 2">Belongs to the glycosyl hydrolase 12 (cellulase H) family.</text>
</comment>